<name>A0ABR6WS55_9FIRM</name>
<dbReference type="InterPro" id="IPR034074">
    <property type="entry name" value="Y4bN_pept_dom"/>
</dbReference>
<protein>
    <submittedName>
        <fullName evidence="2">S8 family serine peptidase</fullName>
    </submittedName>
</protein>
<proteinExistence type="predicted"/>
<evidence type="ECO:0000313" key="3">
    <source>
        <dbReference type="Proteomes" id="UP000603234"/>
    </source>
</evidence>
<dbReference type="InterPro" id="IPR036852">
    <property type="entry name" value="Peptidase_S8/S53_dom_sf"/>
</dbReference>
<dbReference type="EMBL" id="WJBC01000003">
    <property type="protein sequence ID" value="MBC3803348.1"/>
    <property type="molecule type" value="Genomic_DNA"/>
</dbReference>
<dbReference type="RefSeq" id="WP_186841277.1">
    <property type="nucleotide sequence ID" value="NZ_WJBC01000003.1"/>
</dbReference>
<gene>
    <name evidence="2" type="ORF">GH808_02695</name>
</gene>
<dbReference type="Proteomes" id="UP000603234">
    <property type="component" value="Unassembled WGS sequence"/>
</dbReference>
<dbReference type="CDD" id="cd04847">
    <property type="entry name" value="Peptidases_S8_Subtilisin_like_2"/>
    <property type="match status" value="1"/>
</dbReference>
<evidence type="ECO:0000313" key="2">
    <source>
        <dbReference type="EMBL" id="MBC3803348.1"/>
    </source>
</evidence>
<dbReference type="Gene3D" id="3.40.50.200">
    <property type="entry name" value="Peptidase S8/S53 domain"/>
    <property type="match status" value="1"/>
</dbReference>
<keyword evidence="3" id="KW-1185">Reference proteome</keyword>
<evidence type="ECO:0000259" key="1">
    <source>
        <dbReference type="Pfam" id="PF00082"/>
    </source>
</evidence>
<accession>A0ABR6WS55</accession>
<dbReference type="SUPFAM" id="SSF52743">
    <property type="entry name" value="Subtilisin-like"/>
    <property type="match status" value="1"/>
</dbReference>
<dbReference type="Pfam" id="PF00082">
    <property type="entry name" value="Peptidase_S8"/>
    <property type="match status" value="1"/>
</dbReference>
<comment type="caution">
    <text evidence="2">The sequence shown here is derived from an EMBL/GenBank/DDBJ whole genome shotgun (WGS) entry which is preliminary data.</text>
</comment>
<sequence>MAKEKHPILAHGELYVEPIVKKKAGGPKKIPHEYQDAKLRILDEIDKIHDKIISNAEVFMKEKIICVRMEPKFEAKSYVPTALIQSNDSMKIVGGRKYNYFDGQGEQISAKLYFIKTNDMGIRNLRSTLESGSRDNIETWRNQIGSIHSLDLLEPDEKVMGFEEKWDHGSVEIVLHPLGAESDDLLKLFYETSNIAIERTKVRRYEDGLIFISANCSKNEIEKIKKINPLRAIHPLGRVDIAPIREATSENAPQIKPSQHKSNISVGVFDGGADVSVPLLNGYVNANDCVETHPDLDYISHGTGVCGVVLHGNLAGKSKNDLLEVPCLSIESYRVLPLKNESDFELYEAIDAIEQVVKTRNDLKLFNLSFGPIGAIVDDSISRFTYVLDRLTYDVPEGETNPLFCVAVGNDGDLGFPFNRIQSPSDMVNGLGVGAYTIDLDGEKQKASYSCIGGGREGAKIKPDFLEFGGSIDRPFVLVGTKPNTLAASAGTSFASPLVVNKIGTLMAHSENIEPHLGRTLLIHNAERACHLTQEDQGYGFCPDNVHEILTCEDKKVTILYSGTLEPKQTVQLPVFAPHINRVAGNVTISWTITTIVDPFVNDPDAYTNNCIEDVFIPHEMTFNFSKYGHPTKKLNLLKKDSIIQASELLDNGYKKSNFPVSHPSKKYWEETDLRATDLKWDTVISKYQRMRGASLLNPAITLHAIGRNDFDARELKYFVAVSIEAPNFEGSLYDTILQNYQNLAPIEIRNINRIMVNAN</sequence>
<reference evidence="2 3" key="1">
    <citation type="journal article" date="2020" name="mSystems">
        <title>Defining Genomic and Predicted Metabolic Features of the Acetobacterium Genus.</title>
        <authorList>
            <person name="Ross D.E."/>
            <person name="Marshall C.W."/>
            <person name="Gulliver D."/>
            <person name="May H.D."/>
            <person name="Norman R.S."/>
        </authorList>
    </citation>
    <scope>NUCLEOTIDE SEQUENCE [LARGE SCALE GENOMIC DNA]</scope>
    <source>
        <strain evidence="2 3">DSM 8238</strain>
    </source>
</reference>
<organism evidence="2 3">
    <name type="scientific">Acetobacterium fimetarium</name>
    <dbReference type="NCBI Taxonomy" id="52691"/>
    <lineage>
        <taxon>Bacteria</taxon>
        <taxon>Bacillati</taxon>
        <taxon>Bacillota</taxon>
        <taxon>Clostridia</taxon>
        <taxon>Eubacteriales</taxon>
        <taxon>Eubacteriaceae</taxon>
        <taxon>Acetobacterium</taxon>
    </lineage>
</organism>
<dbReference type="InterPro" id="IPR000209">
    <property type="entry name" value="Peptidase_S8/S53_dom"/>
</dbReference>
<feature type="domain" description="Peptidase S8/S53" evidence="1">
    <location>
        <begin position="262"/>
        <end position="540"/>
    </location>
</feature>